<dbReference type="STRING" id="6210.W6U3C0"/>
<accession>W6U3C0</accession>
<organism evidence="3 4">
    <name type="scientific">Echinococcus granulosus</name>
    <name type="common">Hydatid tapeworm</name>
    <dbReference type="NCBI Taxonomy" id="6210"/>
    <lineage>
        <taxon>Eukaryota</taxon>
        <taxon>Metazoa</taxon>
        <taxon>Spiralia</taxon>
        <taxon>Lophotrochozoa</taxon>
        <taxon>Platyhelminthes</taxon>
        <taxon>Cestoda</taxon>
        <taxon>Eucestoda</taxon>
        <taxon>Cyclophyllidea</taxon>
        <taxon>Taeniidae</taxon>
        <taxon>Echinococcus</taxon>
        <taxon>Echinococcus granulosus group</taxon>
    </lineage>
</organism>
<gene>
    <name evidence="3" type="ORF">EGR_09550</name>
</gene>
<dbReference type="SUPFAM" id="SSF50729">
    <property type="entry name" value="PH domain-like"/>
    <property type="match status" value="1"/>
</dbReference>
<dbReference type="RefSeq" id="XP_024346806.1">
    <property type="nucleotide sequence ID" value="XM_024498799.1"/>
</dbReference>
<dbReference type="PANTHER" id="PTHR22902:SF53">
    <property type="entry name" value="INOSITOL PHOSPHATASE INTERACTING PROTEIN, ISOFORM A"/>
    <property type="match status" value="1"/>
</dbReference>
<dbReference type="GO" id="GO:0055037">
    <property type="term" value="C:recycling endosome"/>
    <property type="evidence" value="ECO:0007669"/>
    <property type="project" value="TreeGrafter"/>
</dbReference>
<dbReference type="AlphaFoldDB" id="W6U3C0"/>
<dbReference type="GO" id="GO:0005802">
    <property type="term" value="C:trans-Golgi network"/>
    <property type="evidence" value="ECO:0007669"/>
    <property type="project" value="TreeGrafter"/>
</dbReference>
<dbReference type="Proteomes" id="UP000019149">
    <property type="component" value="Unassembled WGS sequence"/>
</dbReference>
<dbReference type="Pfam" id="PF00169">
    <property type="entry name" value="PH"/>
    <property type="match status" value="1"/>
</dbReference>
<dbReference type="Gene3D" id="2.30.29.30">
    <property type="entry name" value="Pleckstrin-homology domain (PH domain)/Phosphotyrosine-binding domain (PTB)"/>
    <property type="match status" value="1"/>
</dbReference>
<dbReference type="InterPro" id="IPR045188">
    <property type="entry name" value="Boi1/Boi2-like"/>
</dbReference>
<dbReference type="OrthoDB" id="10261837at2759"/>
<dbReference type="GO" id="GO:0001881">
    <property type="term" value="P:receptor recycling"/>
    <property type="evidence" value="ECO:0007669"/>
    <property type="project" value="TreeGrafter"/>
</dbReference>
<dbReference type="GO" id="GO:0007032">
    <property type="term" value="P:endosome organization"/>
    <property type="evidence" value="ECO:0007669"/>
    <property type="project" value="TreeGrafter"/>
</dbReference>
<evidence type="ECO:0000313" key="4">
    <source>
        <dbReference type="Proteomes" id="UP000019149"/>
    </source>
</evidence>
<comment type="caution">
    <text evidence="3">The sequence shown here is derived from an EMBL/GenBank/DDBJ whole genome shotgun (WGS) entry which is preliminary data.</text>
</comment>
<dbReference type="CTD" id="36345265"/>
<dbReference type="EMBL" id="APAU02000152">
    <property type="protein sequence ID" value="EUB55610.1"/>
    <property type="molecule type" value="Genomic_DNA"/>
</dbReference>
<dbReference type="InterPro" id="IPR011993">
    <property type="entry name" value="PH-like_dom_sf"/>
</dbReference>
<dbReference type="KEGG" id="egl:EGR_09550"/>
<dbReference type="SMART" id="SM00233">
    <property type="entry name" value="PH"/>
    <property type="match status" value="1"/>
</dbReference>
<feature type="region of interest" description="Disordered" evidence="1">
    <location>
        <begin position="213"/>
        <end position="263"/>
    </location>
</feature>
<reference evidence="3 4" key="1">
    <citation type="journal article" date="2013" name="Nat. Genet.">
        <title>The genome of the hydatid tapeworm Echinococcus granulosus.</title>
        <authorList>
            <person name="Zheng H."/>
            <person name="Zhang W."/>
            <person name="Zhang L."/>
            <person name="Zhang Z."/>
            <person name="Li J."/>
            <person name="Lu G."/>
            <person name="Zhu Y."/>
            <person name="Wang Y."/>
            <person name="Huang Y."/>
            <person name="Liu J."/>
            <person name="Kang H."/>
            <person name="Chen J."/>
            <person name="Wang L."/>
            <person name="Chen A."/>
            <person name="Yu S."/>
            <person name="Gao Z."/>
            <person name="Jin L."/>
            <person name="Gu W."/>
            <person name="Wang Z."/>
            <person name="Zhao L."/>
            <person name="Shi B."/>
            <person name="Wen H."/>
            <person name="Lin R."/>
            <person name="Jones M.K."/>
            <person name="Brejova B."/>
            <person name="Vinar T."/>
            <person name="Zhao G."/>
            <person name="McManus D.P."/>
            <person name="Chen Z."/>
            <person name="Zhou Y."/>
            <person name="Wang S."/>
        </authorList>
    </citation>
    <scope>NUCLEOTIDE SEQUENCE [LARGE SCALE GENOMIC DNA]</scope>
</reference>
<dbReference type="PANTHER" id="PTHR22902">
    <property type="entry name" value="SESQUIPEDALIAN"/>
    <property type="match status" value="1"/>
</dbReference>
<evidence type="ECO:0000313" key="3">
    <source>
        <dbReference type="EMBL" id="EUB55610.1"/>
    </source>
</evidence>
<sequence>MVVGGVINTGEISGGLDLQADIEGDLGFRSRGVLGGLINTGFIGGGVNVRSSVEGGGGTGGGRNSTGGTVLDPLVMKIFNEKTVVNFAFPKAPEKEGYLLKKRSEAKRSFNRRYFVLHGNILVYSESKFGKEPLGVIFLEGHSVELVDERMFAIHFHTSAYTGRSYILQAESEAEAESWMQALAHCGSEFLTLSVEELEDAFRALNSLADCPGGGSGGSPAQRAPVNTAHSSAAAAGHRNPFNAPITSSRDHRQGCQKQQQQHSIDHLTGLMMLSWEKMQANVREYLDGAAVPAEATAQQHL</sequence>
<evidence type="ECO:0000256" key="1">
    <source>
        <dbReference type="SAM" id="MobiDB-lite"/>
    </source>
</evidence>
<dbReference type="PROSITE" id="PS50003">
    <property type="entry name" value="PH_DOMAIN"/>
    <property type="match status" value="1"/>
</dbReference>
<dbReference type="GO" id="GO:0042147">
    <property type="term" value="P:retrograde transport, endosome to Golgi"/>
    <property type="evidence" value="ECO:0007669"/>
    <property type="project" value="TreeGrafter"/>
</dbReference>
<dbReference type="OMA" id="FYFEECE"/>
<protein>
    <recommendedName>
        <fullName evidence="2">PH domain-containing protein</fullName>
    </recommendedName>
</protein>
<evidence type="ECO:0000259" key="2">
    <source>
        <dbReference type="PROSITE" id="PS50003"/>
    </source>
</evidence>
<feature type="domain" description="PH" evidence="2">
    <location>
        <begin position="92"/>
        <end position="188"/>
    </location>
</feature>
<dbReference type="GO" id="GO:0005829">
    <property type="term" value="C:cytosol"/>
    <property type="evidence" value="ECO:0007669"/>
    <property type="project" value="GOC"/>
</dbReference>
<dbReference type="InterPro" id="IPR001849">
    <property type="entry name" value="PH_domain"/>
</dbReference>
<dbReference type="GeneID" id="36345265"/>
<dbReference type="GO" id="GO:0005769">
    <property type="term" value="C:early endosome"/>
    <property type="evidence" value="ECO:0007669"/>
    <property type="project" value="TreeGrafter"/>
</dbReference>
<proteinExistence type="predicted"/>
<name>W6U3C0_ECHGR</name>
<keyword evidence="4" id="KW-1185">Reference proteome</keyword>